<sequence>MDIDILKSKRKSLRAAFTVCCNGISNRIETETLGNNEVNALYKQLQDKFSRLETTQEEISDFLLRSEELKNTYQEDFLKAEEYRDKFCQICSLLEASQEKTVLVPEENISIEKRKFKLPKLELRKFSGEPKDFLAFWS</sequence>
<name>A0A8X7CCI7_9ARAC</name>
<gene>
    <name evidence="2" type="primary">X975_15193</name>
    <name evidence="2" type="ORF">TNIN_419601</name>
</gene>
<evidence type="ECO:0000313" key="3">
    <source>
        <dbReference type="Proteomes" id="UP000886998"/>
    </source>
</evidence>
<dbReference type="OrthoDB" id="6428669at2759"/>
<feature type="coiled-coil region" evidence="1">
    <location>
        <begin position="35"/>
        <end position="72"/>
    </location>
</feature>
<dbReference type="Proteomes" id="UP000886998">
    <property type="component" value="Unassembled WGS sequence"/>
</dbReference>
<organism evidence="2 3">
    <name type="scientific">Trichonephila inaurata madagascariensis</name>
    <dbReference type="NCBI Taxonomy" id="2747483"/>
    <lineage>
        <taxon>Eukaryota</taxon>
        <taxon>Metazoa</taxon>
        <taxon>Ecdysozoa</taxon>
        <taxon>Arthropoda</taxon>
        <taxon>Chelicerata</taxon>
        <taxon>Arachnida</taxon>
        <taxon>Araneae</taxon>
        <taxon>Araneomorphae</taxon>
        <taxon>Entelegynae</taxon>
        <taxon>Araneoidea</taxon>
        <taxon>Nephilidae</taxon>
        <taxon>Trichonephila</taxon>
        <taxon>Trichonephila inaurata</taxon>
    </lineage>
</organism>
<comment type="caution">
    <text evidence="2">The sequence shown here is derived from an EMBL/GenBank/DDBJ whole genome shotgun (WGS) entry which is preliminary data.</text>
</comment>
<evidence type="ECO:0000313" key="2">
    <source>
        <dbReference type="EMBL" id="GFY66454.1"/>
    </source>
</evidence>
<keyword evidence="2" id="KW-0548">Nucleotidyltransferase</keyword>
<dbReference type="AlphaFoldDB" id="A0A8X7CCI7"/>
<protein>
    <submittedName>
        <fullName evidence="2">Putative RNA-directed DNA polymerase from transposon X-element</fullName>
    </submittedName>
</protein>
<keyword evidence="2" id="KW-0808">Transferase</keyword>
<keyword evidence="1" id="KW-0175">Coiled coil</keyword>
<keyword evidence="2" id="KW-0695">RNA-directed DNA polymerase</keyword>
<accession>A0A8X7CCI7</accession>
<keyword evidence="3" id="KW-1185">Reference proteome</keyword>
<proteinExistence type="predicted"/>
<dbReference type="GO" id="GO:0003964">
    <property type="term" value="F:RNA-directed DNA polymerase activity"/>
    <property type="evidence" value="ECO:0007669"/>
    <property type="project" value="UniProtKB-KW"/>
</dbReference>
<reference evidence="2" key="1">
    <citation type="submission" date="2020-08" db="EMBL/GenBank/DDBJ databases">
        <title>Multicomponent nature underlies the extraordinary mechanical properties of spider dragline silk.</title>
        <authorList>
            <person name="Kono N."/>
            <person name="Nakamura H."/>
            <person name="Mori M."/>
            <person name="Yoshida Y."/>
            <person name="Ohtoshi R."/>
            <person name="Malay A.D."/>
            <person name="Moran D.A.P."/>
            <person name="Tomita M."/>
            <person name="Numata K."/>
            <person name="Arakawa K."/>
        </authorList>
    </citation>
    <scope>NUCLEOTIDE SEQUENCE</scope>
</reference>
<evidence type="ECO:0000256" key="1">
    <source>
        <dbReference type="SAM" id="Coils"/>
    </source>
</evidence>
<dbReference type="EMBL" id="BMAV01016048">
    <property type="protein sequence ID" value="GFY66454.1"/>
    <property type="molecule type" value="Genomic_DNA"/>
</dbReference>